<evidence type="ECO:0000313" key="3">
    <source>
        <dbReference type="EMBL" id="KAF9535556.1"/>
    </source>
</evidence>
<evidence type="ECO:0000313" key="4">
    <source>
        <dbReference type="Proteomes" id="UP000807306"/>
    </source>
</evidence>
<sequence length="78" mass="7765">MPSIAQTTLFFVLATAILAAPAPLPDSNLVNNAYSGTGGDSKGGDVEAASPSSLRPGMLSGVMGGKPLLNLASIFTCI</sequence>
<evidence type="ECO:0000256" key="1">
    <source>
        <dbReference type="SAM" id="MobiDB-lite"/>
    </source>
</evidence>
<evidence type="ECO:0000256" key="2">
    <source>
        <dbReference type="SAM" id="SignalP"/>
    </source>
</evidence>
<accession>A0A9P6ESW6</accession>
<reference evidence="3" key="1">
    <citation type="submission" date="2020-11" db="EMBL/GenBank/DDBJ databases">
        <authorList>
            <consortium name="DOE Joint Genome Institute"/>
            <person name="Ahrendt S."/>
            <person name="Riley R."/>
            <person name="Andreopoulos W."/>
            <person name="Labutti K."/>
            <person name="Pangilinan J."/>
            <person name="Ruiz-Duenas F.J."/>
            <person name="Barrasa J.M."/>
            <person name="Sanchez-Garcia M."/>
            <person name="Camarero S."/>
            <person name="Miyauchi S."/>
            <person name="Serrano A."/>
            <person name="Linde D."/>
            <person name="Babiker R."/>
            <person name="Drula E."/>
            <person name="Ayuso-Fernandez I."/>
            <person name="Pacheco R."/>
            <person name="Padilla G."/>
            <person name="Ferreira P."/>
            <person name="Barriuso J."/>
            <person name="Kellner H."/>
            <person name="Castanera R."/>
            <person name="Alfaro M."/>
            <person name="Ramirez L."/>
            <person name="Pisabarro A.G."/>
            <person name="Kuo A."/>
            <person name="Tritt A."/>
            <person name="Lipzen A."/>
            <person name="He G."/>
            <person name="Yan M."/>
            <person name="Ng V."/>
            <person name="Cullen D."/>
            <person name="Martin F."/>
            <person name="Rosso M.-N."/>
            <person name="Henrissat B."/>
            <person name="Hibbett D."/>
            <person name="Martinez A.T."/>
            <person name="Grigoriev I.V."/>
        </authorList>
    </citation>
    <scope>NUCLEOTIDE SEQUENCE</scope>
    <source>
        <strain evidence="3">CBS 506.95</strain>
    </source>
</reference>
<proteinExistence type="predicted"/>
<feature type="chain" id="PRO_5040406966" evidence="2">
    <location>
        <begin position="20"/>
        <end position="78"/>
    </location>
</feature>
<dbReference type="Proteomes" id="UP000807306">
    <property type="component" value="Unassembled WGS sequence"/>
</dbReference>
<feature type="signal peptide" evidence="2">
    <location>
        <begin position="1"/>
        <end position="19"/>
    </location>
</feature>
<dbReference type="EMBL" id="MU157824">
    <property type="protein sequence ID" value="KAF9535556.1"/>
    <property type="molecule type" value="Genomic_DNA"/>
</dbReference>
<dbReference type="AlphaFoldDB" id="A0A9P6ESW6"/>
<protein>
    <submittedName>
        <fullName evidence="3">Uncharacterized protein</fullName>
    </submittedName>
</protein>
<gene>
    <name evidence="3" type="ORF">CPB83DRAFT_841964</name>
</gene>
<name>A0A9P6ESW6_9AGAR</name>
<keyword evidence="4" id="KW-1185">Reference proteome</keyword>
<comment type="caution">
    <text evidence="3">The sequence shown here is derived from an EMBL/GenBank/DDBJ whole genome shotgun (WGS) entry which is preliminary data.</text>
</comment>
<organism evidence="3 4">
    <name type="scientific">Crepidotus variabilis</name>
    <dbReference type="NCBI Taxonomy" id="179855"/>
    <lineage>
        <taxon>Eukaryota</taxon>
        <taxon>Fungi</taxon>
        <taxon>Dikarya</taxon>
        <taxon>Basidiomycota</taxon>
        <taxon>Agaricomycotina</taxon>
        <taxon>Agaricomycetes</taxon>
        <taxon>Agaricomycetidae</taxon>
        <taxon>Agaricales</taxon>
        <taxon>Agaricineae</taxon>
        <taxon>Crepidotaceae</taxon>
        <taxon>Crepidotus</taxon>
    </lineage>
</organism>
<keyword evidence="2" id="KW-0732">Signal</keyword>
<feature type="region of interest" description="Disordered" evidence="1">
    <location>
        <begin position="23"/>
        <end position="52"/>
    </location>
</feature>